<organism evidence="6 7">
    <name type="scientific">Amnibacterium setariae</name>
    <dbReference type="NCBI Taxonomy" id="2306585"/>
    <lineage>
        <taxon>Bacteria</taxon>
        <taxon>Bacillati</taxon>
        <taxon>Actinomycetota</taxon>
        <taxon>Actinomycetes</taxon>
        <taxon>Micrococcales</taxon>
        <taxon>Microbacteriaceae</taxon>
        <taxon>Amnibacterium</taxon>
    </lineage>
</organism>
<dbReference type="SUPFAM" id="SSF46689">
    <property type="entry name" value="Homeodomain-like"/>
    <property type="match status" value="1"/>
</dbReference>
<dbReference type="AlphaFoldDB" id="A0A3A1UA53"/>
<dbReference type="EMBL" id="QXTG01000001">
    <property type="protein sequence ID" value="RIX30216.1"/>
    <property type="molecule type" value="Genomic_DNA"/>
</dbReference>
<dbReference type="InterPro" id="IPR009057">
    <property type="entry name" value="Homeodomain-like_sf"/>
</dbReference>
<evidence type="ECO:0000259" key="5">
    <source>
        <dbReference type="PROSITE" id="PS50977"/>
    </source>
</evidence>
<feature type="domain" description="HTH tetR-type" evidence="5">
    <location>
        <begin position="9"/>
        <end position="69"/>
    </location>
</feature>
<accession>A0A3A1UA53</accession>
<evidence type="ECO:0000256" key="1">
    <source>
        <dbReference type="ARBA" id="ARBA00023015"/>
    </source>
</evidence>
<dbReference type="Pfam" id="PF13305">
    <property type="entry name" value="TetR_C_33"/>
    <property type="match status" value="1"/>
</dbReference>
<evidence type="ECO:0000256" key="2">
    <source>
        <dbReference type="ARBA" id="ARBA00023125"/>
    </source>
</evidence>
<name>A0A3A1UA53_9MICO</name>
<dbReference type="RefSeq" id="WP_119480579.1">
    <property type="nucleotide sequence ID" value="NZ_QXTG01000001.1"/>
</dbReference>
<dbReference type="InterPro" id="IPR001647">
    <property type="entry name" value="HTH_TetR"/>
</dbReference>
<dbReference type="OrthoDB" id="3173376at2"/>
<sequence>MTSQPFHHGNLRAVLLERAEAVVRERGADALSLRELAREAGVSHGAPRSHFIDRQALLDALAVQGFDRLTERLRAAREAGRSFEDRFHRLARAYVGFAVDDAALMELMFSMKTTGSTPAVADAAGRMFDVLGDALAKGSTTPPHPVDGERFGLVFAAAVQGAAALVTTGRVSREQGERIVDDAASMLLRSELGARVLGGRSDAR</sequence>
<gene>
    <name evidence="6" type="ORF">D1781_01850</name>
</gene>
<protein>
    <submittedName>
        <fullName evidence="6">TetR/AcrR family transcriptional regulator</fullName>
    </submittedName>
</protein>
<keyword evidence="1" id="KW-0805">Transcription regulation</keyword>
<reference evidence="7" key="1">
    <citation type="submission" date="2018-09" db="EMBL/GenBank/DDBJ databases">
        <authorList>
            <person name="Kim I."/>
        </authorList>
    </citation>
    <scope>NUCLEOTIDE SEQUENCE [LARGE SCALE GENOMIC DNA]</scope>
    <source>
        <strain evidence="7">DD4a</strain>
    </source>
</reference>
<dbReference type="PROSITE" id="PS50977">
    <property type="entry name" value="HTH_TETR_2"/>
    <property type="match status" value="1"/>
</dbReference>
<proteinExistence type="predicted"/>
<dbReference type="Proteomes" id="UP000265742">
    <property type="component" value="Unassembled WGS sequence"/>
</dbReference>
<dbReference type="SUPFAM" id="SSF48498">
    <property type="entry name" value="Tetracyclin repressor-like, C-terminal domain"/>
    <property type="match status" value="1"/>
</dbReference>
<evidence type="ECO:0000313" key="6">
    <source>
        <dbReference type="EMBL" id="RIX30216.1"/>
    </source>
</evidence>
<dbReference type="GO" id="GO:0000976">
    <property type="term" value="F:transcription cis-regulatory region binding"/>
    <property type="evidence" value="ECO:0007669"/>
    <property type="project" value="TreeGrafter"/>
</dbReference>
<dbReference type="Gene3D" id="1.10.357.10">
    <property type="entry name" value="Tetracycline Repressor, domain 2"/>
    <property type="match status" value="1"/>
</dbReference>
<feature type="DNA-binding region" description="H-T-H motif" evidence="4">
    <location>
        <begin position="32"/>
        <end position="51"/>
    </location>
</feature>
<dbReference type="Pfam" id="PF00440">
    <property type="entry name" value="TetR_N"/>
    <property type="match status" value="1"/>
</dbReference>
<keyword evidence="3" id="KW-0804">Transcription</keyword>
<dbReference type="PANTHER" id="PTHR30055:SF220">
    <property type="entry name" value="TETR-FAMILY REGULATORY PROTEIN"/>
    <property type="match status" value="1"/>
</dbReference>
<evidence type="ECO:0000256" key="4">
    <source>
        <dbReference type="PROSITE-ProRule" id="PRU00335"/>
    </source>
</evidence>
<dbReference type="PANTHER" id="PTHR30055">
    <property type="entry name" value="HTH-TYPE TRANSCRIPTIONAL REGULATOR RUTR"/>
    <property type="match status" value="1"/>
</dbReference>
<comment type="caution">
    <text evidence="6">The sequence shown here is derived from an EMBL/GenBank/DDBJ whole genome shotgun (WGS) entry which is preliminary data.</text>
</comment>
<dbReference type="InterPro" id="IPR036271">
    <property type="entry name" value="Tet_transcr_reg_TetR-rel_C_sf"/>
</dbReference>
<dbReference type="GO" id="GO:0003700">
    <property type="term" value="F:DNA-binding transcription factor activity"/>
    <property type="evidence" value="ECO:0007669"/>
    <property type="project" value="TreeGrafter"/>
</dbReference>
<evidence type="ECO:0000313" key="7">
    <source>
        <dbReference type="Proteomes" id="UP000265742"/>
    </source>
</evidence>
<keyword evidence="2 4" id="KW-0238">DNA-binding</keyword>
<dbReference type="InterPro" id="IPR025996">
    <property type="entry name" value="MT1864/Rv1816-like_C"/>
</dbReference>
<evidence type="ECO:0000256" key="3">
    <source>
        <dbReference type="ARBA" id="ARBA00023163"/>
    </source>
</evidence>
<dbReference type="InterPro" id="IPR050109">
    <property type="entry name" value="HTH-type_TetR-like_transc_reg"/>
</dbReference>
<keyword evidence="7" id="KW-1185">Reference proteome</keyword>